<evidence type="ECO:0000256" key="1">
    <source>
        <dbReference type="SAM" id="MobiDB-lite"/>
    </source>
</evidence>
<dbReference type="Proteomes" id="UP001485043">
    <property type="component" value="Unassembled WGS sequence"/>
</dbReference>
<evidence type="ECO:0000313" key="2">
    <source>
        <dbReference type="EMBL" id="KAK9864848.1"/>
    </source>
</evidence>
<dbReference type="EMBL" id="JALJOV010000308">
    <property type="protein sequence ID" value="KAK9864848.1"/>
    <property type="molecule type" value="Genomic_DNA"/>
</dbReference>
<dbReference type="GO" id="GO:0006366">
    <property type="term" value="P:transcription by RNA polymerase II"/>
    <property type="evidence" value="ECO:0007669"/>
    <property type="project" value="InterPro"/>
</dbReference>
<gene>
    <name evidence="2" type="ORF">WJX84_002384</name>
</gene>
<feature type="region of interest" description="Disordered" evidence="1">
    <location>
        <begin position="1"/>
        <end position="53"/>
    </location>
</feature>
<name>A0AAW1T6L7_9CHLO</name>
<dbReference type="GO" id="GO:0046872">
    <property type="term" value="F:metal ion binding"/>
    <property type="evidence" value="ECO:0007669"/>
    <property type="project" value="UniProtKB-KW"/>
</dbReference>
<keyword evidence="3" id="KW-1185">Reference proteome</keyword>
<reference evidence="2 3" key="1">
    <citation type="journal article" date="2024" name="Nat. Commun.">
        <title>Phylogenomics reveals the evolutionary origins of lichenization in chlorophyte algae.</title>
        <authorList>
            <person name="Puginier C."/>
            <person name="Libourel C."/>
            <person name="Otte J."/>
            <person name="Skaloud P."/>
            <person name="Haon M."/>
            <person name="Grisel S."/>
            <person name="Petersen M."/>
            <person name="Berrin J.G."/>
            <person name="Delaux P.M."/>
            <person name="Dal Grande F."/>
            <person name="Keller J."/>
        </authorList>
    </citation>
    <scope>NUCLEOTIDE SEQUENCE [LARGE SCALE GENOMIC DNA]</scope>
    <source>
        <strain evidence="2 3">SAG 2523</strain>
    </source>
</reference>
<dbReference type="GO" id="GO:0005634">
    <property type="term" value="C:nucleus"/>
    <property type="evidence" value="ECO:0007669"/>
    <property type="project" value="UniProtKB-SubCell"/>
</dbReference>
<comment type="caution">
    <text evidence="2">The sequence shown here is derived from an EMBL/GenBank/DDBJ whole genome shotgun (WGS) entry which is preliminary data.</text>
</comment>
<accession>A0AAW1T6L7</accession>
<dbReference type="AlphaFoldDB" id="A0AAW1T6L7"/>
<organism evidence="2 3">
    <name type="scientific">Apatococcus fuscideae</name>
    <dbReference type="NCBI Taxonomy" id="2026836"/>
    <lineage>
        <taxon>Eukaryota</taxon>
        <taxon>Viridiplantae</taxon>
        <taxon>Chlorophyta</taxon>
        <taxon>core chlorophytes</taxon>
        <taxon>Trebouxiophyceae</taxon>
        <taxon>Chlorellales</taxon>
        <taxon>Chlorellaceae</taxon>
        <taxon>Apatococcus</taxon>
    </lineage>
</organism>
<protein>
    <submittedName>
        <fullName evidence="2">Uncharacterized protein</fullName>
    </submittedName>
</protein>
<dbReference type="GO" id="GO:0003677">
    <property type="term" value="F:DNA binding"/>
    <property type="evidence" value="ECO:0007669"/>
    <property type="project" value="UniProtKB-KW"/>
</dbReference>
<evidence type="ECO:0000313" key="3">
    <source>
        <dbReference type="Proteomes" id="UP001485043"/>
    </source>
</evidence>
<proteinExistence type="predicted"/>
<feature type="compositionally biased region" description="Polar residues" evidence="1">
    <location>
        <begin position="21"/>
        <end position="48"/>
    </location>
</feature>
<sequence length="172" mass="19481">MEPAPVYETAERVSQYDPTAPQYNPTSPVYLHSTSPKYSPTTPESSVCDTPRCGHAPEDAPASLEEDVCAAFRSMTSKKVVDLIHAERKKARLEGIIAMFHGRMRFDVVRDVLALAWQIRDFDVKQFEELYIDHVTNDWIWVQAHLNCGSQIAAARREVCEIKGIMMREGVL</sequence>